<comment type="subcellular location">
    <subcellularLocation>
        <location evidence="1">Membrane</location>
        <topology evidence="1">Multi-pass membrane protein</topology>
    </subcellularLocation>
</comment>
<evidence type="ECO:0000256" key="2">
    <source>
        <dbReference type="ARBA" id="ARBA00005402"/>
    </source>
</evidence>
<evidence type="ECO:0000256" key="4">
    <source>
        <dbReference type="ARBA" id="ARBA00022516"/>
    </source>
</evidence>
<dbReference type="GO" id="GO:0005789">
    <property type="term" value="C:endoplasmic reticulum membrane"/>
    <property type="evidence" value="ECO:0007669"/>
    <property type="project" value="TreeGrafter"/>
</dbReference>
<dbReference type="GO" id="GO:0016126">
    <property type="term" value="P:sterol biosynthetic process"/>
    <property type="evidence" value="ECO:0007669"/>
    <property type="project" value="UniProtKB-KW"/>
</dbReference>
<evidence type="ECO:0000256" key="13">
    <source>
        <dbReference type="ARBA" id="ARBA00023166"/>
    </source>
</evidence>
<evidence type="ECO:0000256" key="14">
    <source>
        <dbReference type="ARBA" id="ARBA00023221"/>
    </source>
</evidence>
<feature type="transmembrane region" description="Helical" evidence="19">
    <location>
        <begin position="267"/>
        <end position="285"/>
    </location>
</feature>
<dbReference type="PROSITE" id="PS01017">
    <property type="entry name" value="STEROL_REDUCT_1"/>
    <property type="match status" value="1"/>
</dbReference>
<dbReference type="VEuPathDB" id="TriTrypDB:BSAL_63140"/>
<evidence type="ECO:0000256" key="17">
    <source>
        <dbReference type="ARBA" id="ARBA00060577"/>
    </source>
</evidence>
<protein>
    <recommendedName>
        <fullName evidence="18">Delta(14)-sterol reductase</fullName>
        <ecNumber evidence="3">1.3.1.70</ecNumber>
    </recommendedName>
    <alternativeName>
        <fullName evidence="15">C-14 sterol reductase</fullName>
    </alternativeName>
    <alternativeName>
        <fullName evidence="16">Sterol C14-reductase</fullName>
    </alternativeName>
</protein>
<keyword evidence="7" id="KW-0752">Steroid biosynthesis</keyword>
<dbReference type="FunFam" id="1.20.120.1630:FF:000011">
    <property type="entry name" value="Delta(14)-sterol reductase"/>
    <property type="match status" value="1"/>
</dbReference>
<dbReference type="EMBL" id="CYKH01000341">
    <property type="protein sequence ID" value="CUF50804.1"/>
    <property type="molecule type" value="Genomic_DNA"/>
</dbReference>
<evidence type="ECO:0000256" key="18">
    <source>
        <dbReference type="ARBA" id="ARBA00069705"/>
    </source>
</evidence>
<accession>A0A0S4IS37</accession>
<dbReference type="PANTHER" id="PTHR21257">
    <property type="entry name" value="DELTA(14)-STEROL REDUCTASE"/>
    <property type="match status" value="1"/>
</dbReference>
<feature type="transmembrane region" description="Helical" evidence="19">
    <location>
        <begin position="21"/>
        <end position="42"/>
    </location>
</feature>
<evidence type="ECO:0000256" key="10">
    <source>
        <dbReference type="ARBA" id="ARBA00023011"/>
    </source>
</evidence>
<evidence type="ECO:0000256" key="5">
    <source>
        <dbReference type="ARBA" id="ARBA00022692"/>
    </source>
</evidence>
<evidence type="ECO:0000256" key="8">
    <source>
        <dbReference type="ARBA" id="ARBA00022989"/>
    </source>
</evidence>
<keyword evidence="4" id="KW-0444">Lipid biosynthesis</keyword>
<evidence type="ECO:0000313" key="21">
    <source>
        <dbReference type="Proteomes" id="UP000051952"/>
    </source>
</evidence>
<feature type="transmembrane region" description="Helical" evidence="19">
    <location>
        <begin position="373"/>
        <end position="396"/>
    </location>
</feature>
<feature type="transmembrane region" description="Helical" evidence="19">
    <location>
        <begin position="297"/>
        <end position="316"/>
    </location>
</feature>
<keyword evidence="8 19" id="KW-1133">Transmembrane helix</keyword>
<dbReference type="Gene3D" id="1.20.120.1630">
    <property type="match status" value="1"/>
</dbReference>
<dbReference type="EC" id="1.3.1.70" evidence="3"/>
<dbReference type="PANTHER" id="PTHR21257:SF52">
    <property type="entry name" value="DELTA(14)-STEROL REDUCTASE TM7SF2"/>
    <property type="match status" value="1"/>
</dbReference>
<keyword evidence="11" id="KW-0443">Lipid metabolism</keyword>
<name>A0A0S4IS37_BODSA</name>
<keyword evidence="6" id="KW-0521">NADP</keyword>
<evidence type="ECO:0000256" key="1">
    <source>
        <dbReference type="ARBA" id="ARBA00004141"/>
    </source>
</evidence>
<feature type="transmembrane region" description="Helical" evidence="19">
    <location>
        <begin position="142"/>
        <end position="164"/>
    </location>
</feature>
<sequence length="431" mass="48240">MSKRGAGGELNPKTKDFEWGGPIGGGLMSLSLPFVVLILNTLCSSTSCSMDQLPNIVSLVVEQVQEALPLVPYALGIEVAWLVFHSLFYLAPIGQRVSGLVLRNGKSLSYNMNAIHAFVFCHVVALALEVVGVIQLSSLADLFVPLMLGAIIISYAMSVALYLASYRSNSVLLAVGGNSGNPFYDFWIGRELNPRLGALDLKFMCELRPGLIGWSLLNWSFVAKAHQSGVLTPAIVIVALFESWYVADGLLIEEGNLTMMDIVYDGFGFMLCFGDLAWVPFIYTLKCKFLAYHPQHLPVSYLALCVAMHIVGYTVFRGANSDKDRFRKNPKDPRVAHLKVMKTSAGKSLIISGYWGICRHPNYVGDWFMTTSWSALTGTDFLFPYFQSVYFAILLIHRQLRDEHQMQIKYGEEDWKRFCGEVRYRLIPYIY</sequence>
<feature type="transmembrane region" description="Helical" evidence="19">
    <location>
        <begin position="230"/>
        <end position="247"/>
    </location>
</feature>
<comment type="similarity">
    <text evidence="2">Belongs to the ERG4/ERG24 family.</text>
</comment>
<evidence type="ECO:0000256" key="3">
    <source>
        <dbReference type="ARBA" id="ARBA00012413"/>
    </source>
</evidence>
<dbReference type="AlphaFoldDB" id="A0A0S4IS37"/>
<dbReference type="Proteomes" id="UP000051952">
    <property type="component" value="Unassembled WGS sequence"/>
</dbReference>
<organism evidence="20 21">
    <name type="scientific">Bodo saltans</name>
    <name type="common">Flagellated protozoan</name>
    <dbReference type="NCBI Taxonomy" id="75058"/>
    <lineage>
        <taxon>Eukaryota</taxon>
        <taxon>Discoba</taxon>
        <taxon>Euglenozoa</taxon>
        <taxon>Kinetoplastea</taxon>
        <taxon>Metakinetoplastina</taxon>
        <taxon>Eubodonida</taxon>
        <taxon>Bodonidae</taxon>
        <taxon>Bodo</taxon>
    </lineage>
</organism>
<reference evidence="21" key="1">
    <citation type="submission" date="2015-09" db="EMBL/GenBank/DDBJ databases">
        <authorList>
            <consortium name="Pathogen Informatics"/>
        </authorList>
    </citation>
    <scope>NUCLEOTIDE SEQUENCE [LARGE SCALE GENOMIC DNA]</scope>
    <source>
        <strain evidence="21">Lake Konstanz</strain>
    </source>
</reference>
<evidence type="ECO:0000256" key="11">
    <source>
        <dbReference type="ARBA" id="ARBA00023098"/>
    </source>
</evidence>
<evidence type="ECO:0000256" key="9">
    <source>
        <dbReference type="ARBA" id="ARBA00023002"/>
    </source>
</evidence>
<dbReference type="GO" id="GO:0050613">
    <property type="term" value="F:Delta14-sterol reductase activity"/>
    <property type="evidence" value="ECO:0007669"/>
    <property type="project" value="UniProtKB-EC"/>
</dbReference>
<evidence type="ECO:0000256" key="15">
    <source>
        <dbReference type="ARBA" id="ARBA00030165"/>
    </source>
</evidence>
<keyword evidence="5 19" id="KW-0812">Transmembrane</keyword>
<keyword evidence="12 19" id="KW-0472">Membrane</keyword>
<evidence type="ECO:0000313" key="20">
    <source>
        <dbReference type="EMBL" id="CUF50804.1"/>
    </source>
</evidence>
<evidence type="ECO:0000256" key="19">
    <source>
        <dbReference type="SAM" id="Phobius"/>
    </source>
</evidence>
<dbReference type="InterPro" id="IPR018083">
    <property type="entry name" value="Sterol_reductase_CS"/>
</dbReference>
<keyword evidence="13" id="KW-1207">Sterol metabolism</keyword>
<keyword evidence="9" id="KW-0560">Oxidoreductase</keyword>
<feature type="transmembrane region" description="Helical" evidence="19">
    <location>
        <begin position="114"/>
        <end position="136"/>
    </location>
</feature>
<keyword evidence="10" id="KW-0756">Sterol biosynthesis</keyword>
<dbReference type="OMA" id="EWCELRP"/>
<dbReference type="OrthoDB" id="5326588at2759"/>
<evidence type="ECO:0000256" key="7">
    <source>
        <dbReference type="ARBA" id="ARBA00022955"/>
    </source>
</evidence>
<dbReference type="InterPro" id="IPR001171">
    <property type="entry name" value="ERG24_DHCR-like"/>
</dbReference>
<keyword evidence="21" id="KW-1185">Reference proteome</keyword>
<proteinExistence type="inferred from homology"/>
<keyword evidence="14" id="KW-0753">Steroid metabolism</keyword>
<dbReference type="Pfam" id="PF01222">
    <property type="entry name" value="ERG4_ERG24"/>
    <property type="match status" value="1"/>
</dbReference>
<evidence type="ECO:0000256" key="6">
    <source>
        <dbReference type="ARBA" id="ARBA00022857"/>
    </source>
</evidence>
<gene>
    <name evidence="20" type="ORF">BSAL_63140</name>
</gene>
<evidence type="ECO:0000256" key="16">
    <source>
        <dbReference type="ARBA" id="ARBA00031227"/>
    </source>
</evidence>
<comment type="pathway">
    <text evidence="17">Steroid biosynthesis.</text>
</comment>
<evidence type="ECO:0000256" key="12">
    <source>
        <dbReference type="ARBA" id="ARBA00023136"/>
    </source>
</evidence>
<feature type="transmembrane region" description="Helical" evidence="19">
    <location>
        <begin position="70"/>
        <end position="93"/>
    </location>
</feature>